<evidence type="ECO:0000313" key="3">
    <source>
        <dbReference type="Proteomes" id="UP000317093"/>
    </source>
</evidence>
<dbReference type="EC" id="1.6.5.2" evidence="2"/>
<feature type="domain" description="NAD(P)-binding" evidence="1">
    <location>
        <begin position="10"/>
        <end position="181"/>
    </location>
</feature>
<gene>
    <name evidence="2" type="primary">qorB</name>
    <name evidence="2" type="ORF">Pan216_22470</name>
</gene>
<dbReference type="GO" id="GO:0003955">
    <property type="term" value="F:NAD(P)H dehydrogenase (quinone) activity"/>
    <property type="evidence" value="ECO:0007669"/>
    <property type="project" value="UniProtKB-EC"/>
</dbReference>
<evidence type="ECO:0000313" key="2">
    <source>
        <dbReference type="EMBL" id="QDU61391.1"/>
    </source>
</evidence>
<dbReference type="KEGG" id="knv:Pan216_22470"/>
<dbReference type="InterPro" id="IPR036291">
    <property type="entry name" value="NAD(P)-bd_dom_sf"/>
</dbReference>
<keyword evidence="2" id="KW-0560">Oxidoreductase</keyword>
<dbReference type="SUPFAM" id="SSF51735">
    <property type="entry name" value="NAD(P)-binding Rossmann-fold domains"/>
    <property type="match status" value="1"/>
</dbReference>
<proteinExistence type="predicted"/>
<accession>A0A518B327</accession>
<dbReference type="AlphaFoldDB" id="A0A518B327"/>
<reference evidence="2 3" key="1">
    <citation type="submission" date="2019-02" db="EMBL/GenBank/DDBJ databases">
        <title>Deep-cultivation of Planctomycetes and their phenomic and genomic characterization uncovers novel biology.</title>
        <authorList>
            <person name="Wiegand S."/>
            <person name="Jogler M."/>
            <person name="Boedeker C."/>
            <person name="Pinto D."/>
            <person name="Vollmers J."/>
            <person name="Rivas-Marin E."/>
            <person name="Kohn T."/>
            <person name="Peeters S.H."/>
            <person name="Heuer A."/>
            <person name="Rast P."/>
            <person name="Oberbeckmann S."/>
            <person name="Bunk B."/>
            <person name="Jeske O."/>
            <person name="Meyerdierks A."/>
            <person name="Storesund J.E."/>
            <person name="Kallscheuer N."/>
            <person name="Luecker S."/>
            <person name="Lage O.M."/>
            <person name="Pohl T."/>
            <person name="Merkel B.J."/>
            <person name="Hornburger P."/>
            <person name="Mueller R.-W."/>
            <person name="Bruemmer F."/>
            <person name="Labrenz M."/>
            <person name="Spormann A.M."/>
            <person name="Op den Camp H."/>
            <person name="Overmann J."/>
            <person name="Amann R."/>
            <person name="Jetten M.S.M."/>
            <person name="Mascher T."/>
            <person name="Medema M.H."/>
            <person name="Devos D.P."/>
            <person name="Kaster A.-K."/>
            <person name="Ovreas L."/>
            <person name="Rohde M."/>
            <person name="Galperin M.Y."/>
            <person name="Jogler C."/>
        </authorList>
    </citation>
    <scope>NUCLEOTIDE SEQUENCE [LARGE SCALE GENOMIC DNA]</scope>
    <source>
        <strain evidence="2 3">Pan216</strain>
    </source>
</reference>
<dbReference type="InterPro" id="IPR016040">
    <property type="entry name" value="NAD(P)-bd_dom"/>
</dbReference>
<dbReference type="Gene3D" id="3.40.50.720">
    <property type="entry name" value="NAD(P)-binding Rossmann-like Domain"/>
    <property type="match status" value="1"/>
</dbReference>
<organism evidence="2 3">
    <name type="scientific">Kolteria novifilia</name>
    <dbReference type="NCBI Taxonomy" id="2527975"/>
    <lineage>
        <taxon>Bacteria</taxon>
        <taxon>Pseudomonadati</taxon>
        <taxon>Planctomycetota</taxon>
        <taxon>Planctomycetia</taxon>
        <taxon>Kolteriales</taxon>
        <taxon>Kolteriaceae</taxon>
        <taxon>Kolteria</taxon>
    </lineage>
</organism>
<dbReference type="EMBL" id="CP036279">
    <property type="protein sequence ID" value="QDU61391.1"/>
    <property type="molecule type" value="Genomic_DNA"/>
</dbReference>
<evidence type="ECO:0000259" key="1">
    <source>
        <dbReference type="Pfam" id="PF13460"/>
    </source>
</evidence>
<protein>
    <submittedName>
        <fullName evidence="2">Quinone oxidoreductase 2</fullName>
        <ecNumber evidence="2">1.6.5.2</ecNumber>
    </submittedName>
</protein>
<dbReference type="CDD" id="cd05269">
    <property type="entry name" value="TMR_SDR_a"/>
    <property type="match status" value="1"/>
</dbReference>
<dbReference type="Proteomes" id="UP000317093">
    <property type="component" value="Chromosome"/>
</dbReference>
<dbReference type="RefSeq" id="WP_145257990.1">
    <property type="nucleotide sequence ID" value="NZ_CP036279.1"/>
</dbReference>
<dbReference type="PANTHER" id="PTHR47129:SF1">
    <property type="entry name" value="NMRA-LIKE DOMAIN-CONTAINING PROTEIN"/>
    <property type="match status" value="1"/>
</dbReference>
<dbReference type="Gene3D" id="3.90.25.10">
    <property type="entry name" value="UDP-galactose 4-epimerase, domain 1"/>
    <property type="match status" value="1"/>
</dbReference>
<name>A0A518B327_9BACT</name>
<sequence>MTDQPIALTGVTGSLGANIARCLATSGRTPRLIVRDAGRAPALSHADVREASYQDTNAFAKAVEGCESVFLVSLPESAERRSQHRSAVDACQQAGVKRIVYTSFINTAPDATFTLSHDHYHTEQALEASGIPFVALRNSFYLEMVPALVTDGVIRGPGGSGKIAPVARTDVATVAAAVLMDGFEETLRLDVTGPELLDLHEIARIIAEITGEPVRYDEETIDQAYASRRHLNATQLELDAWVSTYTALAKGEFAVLSETVKKITGRPARAPREYLSRLLDKTRP</sequence>
<dbReference type="PANTHER" id="PTHR47129">
    <property type="entry name" value="QUINONE OXIDOREDUCTASE 2"/>
    <property type="match status" value="1"/>
</dbReference>
<dbReference type="OrthoDB" id="152510at2"/>
<dbReference type="InterPro" id="IPR052718">
    <property type="entry name" value="NmrA-type_oxidoreductase"/>
</dbReference>
<keyword evidence="3" id="KW-1185">Reference proteome</keyword>
<dbReference type="Pfam" id="PF13460">
    <property type="entry name" value="NAD_binding_10"/>
    <property type="match status" value="1"/>
</dbReference>